<dbReference type="Proteomes" id="UP000258309">
    <property type="component" value="Unassembled WGS sequence"/>
</dbReference>
<feature type="non-terminal residue" evidence="2">
    <location>
        <position position="200"/>
    </location>
</feature>
<evidence type="ECO:0000313" key="3">
    <source>
        <dbReference type="Proteomes" id="UP000258309"/>
    </source>
</evidence>
<feature type="region of interest" description="Disordered" evidence="1">
    <location>
        <begin position="141"/>
        <end position="189"/>
    </location>
</feature>
<proteinExistence type="predicted"/>
<comment type="caution">
    <text evidence="2">The sequence shown here is derived from an EMBL/GenBank/DDBJ whole genome shotgun (WGS) entry which is preliminary data.</text>
</comment>
<sequence length="200" mass="21914">MAIASELRALSGASVAAPGPWGRLAGRQGQLLVPWPFLPLIQYYMLPDTVQDTIVLPVKQRFRKDKPSLPLSICRSAYRAIVPIMLCPTWLRNAFRRPSPRCALRRRSTVTADVVGDWLAEAFWVAPVPGLGSTGAGTWQALKKTRDPGGLHQRNDVHRHQGKKKGVNNHQTSTSTPSSPSNENVRASPIIGAILARQTV</sequence>
<feature type="compositionally biased region" description="Basic and acidic residues" evidence="1">
    <location>
        <begin position="144"/>
        <end position="159"/>
    </location>
</feature>
<dbReference type="EMBL" id="NCSJ02000073">
    <property type="protein sequence ID" value="RFU31572.1"/>
    <property type="molecule type" value="Genomic_DNA"/>
</dbReference>
<name>A0A3E2HEI4_SCYLI</name>
<feature type="compositionally biased region" description="Low complexity" evidence="1">
    <location>
        <begin position="172"/>
        <end position="181"/>
    </location>
</feature>
<dbReference type="AlphaFoldDB" id="A0A3E2HEI4"/>
<keyword evidence="3" id="KW-1185">Reference proteome</keyword>
<evidence type="ECO:0000256" key="1">
    <source>
        <dbReference type="SAM" id="MobiDB-lite"/>
    </source>
</evidence>
<feature type="non-terminal residue" evidence="2">
    <location>
        <position position="1"/>
    </location>
</feature>
<evidence type="ECO:0000313" key="2">
    <source>
        <dbReference type="EMBL" id="RFU31572.1"/>
    </source>
</evidence>
<organism evidence="2 3">
    <name type="scientific">Scytalidium lignicola</name>
    <name type="common">Hyphomycete</name>
    <dbReference type="NCBI Taxonomy" id="5539"/>
    <lineage>
        <taxon>Eukaryota</taxon>
        <taxon>Fungi</taxon>
        <taxon>Dikarya</taxon>
        <taxon>Ascomycota</taxon>
        <taxon>Pezizomycotina</taxon>
        <taxon>Leotiomycetes</taxon>
        <taxon>Leotiomycetes incertae sedis</taxon>
        <taxon>Scytalidium</taxon>
    </lineage>
</organism>
<reference evidence="2 3" key="1">
    <citation type="submission" date="2018-05" db="EMBL/GenBank/DDBJ databases">
        <title>Draft genome sequence of Scytalidium lignicola DSM 105466, a ubiquitous saprotrophic fungus.</title>
        <authorList>
            <person name="Buettner E."/>
            <person name="Gebauer A.M."/>
            <person name="Hofrichter M."/>
            <person name="Liers C."/>
            <person name="Kellner H."/>
        </authorList>
    </citation>
    <scope>NUCLEOTIDE SEQUENCE [LARGE SCALE GENOMIC DNA]</scope>
    <source>
        <strain evidence="2 3">DSM 105466</strain>
    </source>
</reference>
<accession>A0A3E2HEI4</accession>
<protein>
    <submittedName>
        <fullName evidence="2">Uncharacterized protein</fullName>
    </submittedName>
</protein>
<gene>
    <name evidence="2" type="ORF">B7463_g4786</name>
</gene>